<sequence>MKTQRGFTLIELLVAVMVLAVVAVLGWRGLDSIVRARISLNADLDQTRGMQLAFAQMQSDLDHIADKKNIGNRSVLSAQAGRVTLVRNVYAENQPTRVQVIAYRIRDGLLSRRESLATRNLVELDAAWRAMLADTDNSAVVPLTTDVVAMPVRIFIPDNQGWRAAVENAASMAGTPPPPTLPNGAQNPALRATDPTGLEVTLQLRDRAAGLVKVFLVGVV</sequence>
<keyword evidence="4" id="KW-0997">Cell inner membrane</keyword>
<comment type="caution">
    <text evidence="10">The sequence shown here is derived from an EMBL/GenBank/DDBJ whole genome shotgun (WGS) entry which is preliminary data.</text>
</comment>
<dbReference type="PROSITE" id="PS00409">
    <property type="entry name" value="PROKAR_NTER_METHYL"/>
    <property type="match status" value="1"/>
</dbReference>
<dbReference type="PANTHER" id="PTHR39583:SF2">
    <property type="entry name" value="TYPE II SECRETION SYSTEM PROTEIN J"/>
    <property type="match status" value="1"/>
</dbReference>
<name>A0ABU6JG07_9BURK</name>
<dbReference type="PANTHER" id="PTHR39583">
    <property type="entry name" value="TYPE II SECRETION SYSTEM PROTEIN J-RELATED"/>
    <property type="match status" value="1"/>
</dbReference>
<evidence type="ECO:0000256" key="5">
    <source>
        <dbReference type="ARBA" id="ARBA00022692"/>
    </source>
</evidence>
<organism evidence="10 11">
    <name type="scientific">Noviherbaspirillum album</name>
    <dbReference type="NCBI Taxonomy" id="3080276"/>
    <lineage>
        <taxon>Bacteria</taxon>
        <taxon>Pseudomonadati</taxon>
        <taxon>Pseudomonadota</taxon>
        <taxon>Betaproteobacteria</taxon>
        <taxon>Burkholderiales</taxon>
        <taxon>Oxalobacteraceae</taxon>
        <taxon>Noviherbaspirillum</taxon>
    </lineage>
</organism>
<proteinExistence type="predicted"/>
<accession>A0ABU6JG07</accession>
<evidence type="ECO:0000313" key="11">
    <source>
        <dbReference type="Proteomes" id="UP001352263"/>
    </source>
</evidence>
<dbReference type="SUPFAM" id="SSF54523">
    <property type="entry name" value="Pili subunits"/>
    <property type="match status" value="1"/>
</dbReference>
<keyword evidence="3" id="KW-0488">Methylation</keyword>
<keyword evidence="2" id="KW-1003">Cell membrane</keyword>
<dbReference type="Proteomes" id="UP001352263">
    <property type="component" value="Unassembled WGS sequence"/>
</dbReference>
<dbReference type="NCBIfam" id="TIGR02532">
    <property type="entry name" value="IV_pilin_GFxxxE"/>
    <property type="match status" value="1"/>
</dbReference>
<evidence type="ECO:0000256" key="8">
    <source>
        <dbReference type="SAM" id="MobiDB-lite"/>
    </source>
</evidence>
<dbReference type="InterPro" id="IPR012902">
    <property type="entry name" value="N_methyl_site"/>
</dbReference>
<evidence type="ECO:0000256" key="9">
    <source>
        <dbReference type="SAM" id="Phobius"/>
    </source>
</evidence>
<evidence type="ECO:0000256" key="6">
    <source>
        <dbReference type="ARBA" id="ARBA00022989"/>
    </source>
</evidence>
<dbReference type="InterPro" id="IPR045584">
    <property type="entry name" value="Pilin-like"/>
</dbReference>
<feature type="transmembrane region" description="Helical" evidence="9">
    <location>
        <begin position="6"/>
        <end position="27"/>
    </location>
</feature>
<evidence type="ECO:0000256" key="7">
    <source>
        <dbReference type="ARBA" id="ARBA00023136"/>
    </source>
</evidence>
<keyword evidence="6 9" id="KW-1133">Transmembrane helix</keyword>
<dbReference type="InterPro" id="IPR051621">
    <property type="entry name" value="T2SS_protein_J"/>
</dbReference>
<keyword evidence="11" id="KW-1185">Reference proteome</keyword>
<keyword evidence="5 9" id="KW-0812">Transmembrane</keyword>
<gene>
    <name evidence="10" type="ORF">RY831_25880</name>
</gene>
<evidence type="ECO:0000256" key="2">
    <source>
        <dbReference type="ARBA" id="ARBA00022475"/>
    </source>
</evidence>
<feature type="region of interest" description="Disordered" evidence="8">
    <location>
        <begin position="170"/>
        <end position="191"/>
    </location>
</feature>
<evidence type="ECO:0000256" key="1">
    <source>
        <dbReference type="ARBA" id="ARBA00004377"/>
    </source>
</evidence>
<protein>
    <submittedName>
        <fullName evidence="10">Prepilin-type N-terminal cleavage/methylation domain-containing protein</fullName>
    </submittedName>
</protein>
<evidence type="ECO:0000256" key="4">
    <source>
        <dbReference type="ARBA" id="ARBA00022519"/>
    </source>
</evidence>
<evidence type="ECO:0000256" key="3">
    <source>
        <dbReference type="ARBA" id="ARBA00022481"/>
    </source>
</evidence>
<keyword evidence="7 9" id="KW-0472">Membrane</keyword>
<dbReference type="RefSeq" id="WP_326509272.1">
    <property type="nucleotide sequence ID" value="NZ_JAWIIV010000033.1"/>
</dbReference>
<dbReference type="Pfam" id="PF07963">
    <property type="entry name" value="N_methyl"/>
    <property type="match status" value="1"/>
</dbReference>
<reference evidence="10 11" key="1">
    <citation type="submission" date="2023-10" db="EMBL/GenBank/DDBJ databases">
        <title>Noviherbaspirillum sp. CPCC 100848 genome assembly.</title>
        <authorList>
            <person name="Li X.Y."/>
            <person name="Fang X.M."/>
        </authorList>
    </citation>
    <scope>NUCLEOTIDE SEQUENCE [LARGE SCALE GENOMIC DNA]</scope>
    <source>
        <strain evidence="10 11">CPCC 100848</strain>
    </source>
</reference>
<dbReference type="EMBL" id="JAWIIV010000033">
    <property type="protein sequence ID" value="MEC4722600.1"/>
    <property type="molecule type" value="Genomic_DNA"/>
</dbReference>
<comment type="subcellular location">
    <subcellularLocation>
        <location evidence="1">Cell inner membrane</location>
        <topology evidence="1">Single-pass membrane protein</topology>
    </subcellularLocation>
</comment>
<evidence type="ECO:0000313" key="10">
    <source>
        <dbReference type="EMBL" id="MEC4722600.1"/>
    </source>
</evidence>